<dbReference type="Pfam" id="PF21534">
    <property type="entry name" value="Rost"/>
    <property type="match status" value="1"/>
</dbReference>
<dbReference type="OrthoDB" id="419711at2759"/>
<accession>A0A6I8TB86</accession>
<dbReference type="InterPro" id="IPR049352">
    <property type="entry name" value="Rost"/>
</dbReference>
<reference evidence="1 2" key="1">
    <citation type="submission" date="2017-06" db="EMBL/GenBank/DDBJ databases">
        <title>Aedes aegypti genome working group (AGWG) sequencing and assembly.</title>
        <authorList>
            <consortium name="Aedes aegypti Genome Working Group (AGWG)"/>
            <person name="Matthews B.J."/>
        </authorList>
    </citation>
    <scope>NUCLEOTIDE SEQUENCE [LARGE SCALE GENOMIC DNA]</scope>
    <source>
        <strain evidence="1 2">LVP_AGWG</strain>
    </source>
</reference>
<gene>
    <name evidence="1" type="primary">5566425</name>
</gene>
<keyword evidence="2" id="KW-1185">Reference proteome</keyword>
<dbReference type="Proteomes" id="UP000008820">
    <property type="component" value="Chromosome 2"/>
</dbReference>
<proteinExistence type="predicted"/>
<dbReference type="GO" id="GO:0016020">
    <property type="term" value="C:membrane"/>
    <property type="evidence" value="ECO:0007669"/>
    <property type="project" value="TreeGrafter"/>
</dbReference>
<dbReference type="EnsemblMetazoa" id="AAEL005379-RB">
    <property type="protein sequence ID" value="AAEL005379-PB"/>
    <property type="gene ID" value="AAEL005379"/>
</dbReference>
<evidence type="ECO:0000313" key="2">
    <source>
        <dbReference type="Proteomes" id="UP000008820"/>
    </source>
</evidence>
<evidence type="ECO:0000313" key="1">
    <source>
        <dbReference type="EnsemblMetazoa" id="AAEL005379-PB"/>
    </source>
</evidence>
<dbReference type="PANTHER" id="PTHR12242">
    <property type="entry name" value="OS02G0130600 PROTEIN-RELATED"/>
    <property type="match status" value="1"/>
</dbReference>
<sequence length="265" mass="30671">MVTKIWRSCFPSAENSPHHVERHHFYLCQWQTNTQVGICYLMYRLIVAILLLAVLACSALDIGRSEPMLEHHYAKWWIYLTHWALIACALQAWLAAIIVTKGLMIDRNEFEIHRVDAVNLMVHVLNSVIMLIDLTIVGHPIRLNHAYWTTGIGVLYALFSVIYYLAGGTDRHNESSIYKMLDWQKPGKSIVVCVLGVFFVFVIHFLCYCMYCLRVWLYARFCLPEPIRNGSRNGEKISCITRSLSTMEESQREQFLNPSTVIDLK</sequence>
<organism evidence="1 2">
    <name type="scientific">Aedes aegypti</name>
    <name type="common">Yellowfever mosquito</name>
    <name type="synonym">Culex aegypti</name>
    <dbReference type="NCBI Taxonomy" id="7159"/>
    <lineage>
        <taxon>Eukaryota</taxon>
        <taxon>Metazoa</taxon>
        <taxon>Ecdysozoa</taxon>
        <taxon>Arthropoda</taxon>
        <taxon>Hexapoda</taxon>
        <taxon>Insecta</taxon>
        <taxon>Pterygota</taxon>
        <taxon>Neoptera</taxon>
        <taxon>Endopterygota</taxon>
        <taxon>Diptera</taxon>
        <taxon>Nematocera</taxon>
        <taxon>Culicoidea</taxon>
        <taxon>Culicidae</taxon>
        <taxon>Culicinae</taxon>
        <taxon>Aedini</taxon>
        <taxon>Aedes</taxon>
        <taxon>Stegomyia</taxon>
    </lineage>
</organism>
<name>A0A6I8TB86_AEDAE</name>
<reference evidence="1" key="2">
    <citation type="submission" date="2020-05" db="UniProtKB">
        <authorList>
            <consortium name="EnsemblMetazoa"/>
        </authorList>
    </citation>
    <scope>IDENTIFICATION</scope>
    <source>
        <strain evidence="1">LVP_AGWG</strain>
    </source>
</reference>
<protein>
    <submittedName>
        <fullName evidence="1">Uncharacterized protein</fullName>
    </submittedName>
</protein>
<dbReference type="PANTHER" id="PTHR12242:SF49">
    <property type="entry name" value="HEADBUTT, ISOFORM E"/>
    <property type="match status" value="1"/>
</dbReference>
<dbReference type="AlphaFoldDB" id="A0A6I8TB86"/>